<evidence type="ECO:0000313" key="1">
    <source>
        <dbReference type="EMBL" id="KAK3792108.1"/>
    </source>
</evidence>
<dbReference type="EMBL" id="JAWDGP010001389">
    <property type="protein sequence ID" value="KAK3792108.1"/>
    <property type="molecule type" value="Genomic_DNA"/>
</dbReference>
<evidence type="ECO:0000313" key="2">
    <source>
        <dbReference type="Proteomes" id="UP001283361"/>
    </source>
</evidence>
<gene>
    <name evidence="1" type="ORF">RRG08_055372</name>
</gene>
<name>A0AAE1AQQ0_9GAST</name>
<reference evidence="1" key="1">
    <citation type="journal article" date="2023" name="G3 (Bethesda)">
        <title>A reference genome for the long-term kleptoplast-retaining sea slug Elysia crispata morphotype clarki.</title>
        <authorList>
            <person name="Eastman K.E."/>
            <person name="Pendleton A.L."/>
            <person name="Shaikh M.A."/>
            <person name="Suttiyut T."/>
            <person name="Ogas R."/>
            <person name="Tomko P."/>
            <person name="Gavelis G."/>
            <person name="Widhalm J.R."/>
            <person name="Wisecaver J.H."/>
        </authorList>
    </citation>
    <scope>NUCLEOTIDE SEQUENCE</scope>
    <source>
        <strain evidence="1">ECLA1</strain>
    </source>
</reference>
<accession>A0AAE1AQQ0</accession>
<dbReference type="AlphaFoldDB" id="A0AAE1AQQ0"/>
<protein>
    <submittedName>
        <fullName evidence="1">Uncharacterized protein</fullName>
    </submittedName>
</protein>
<organism evidence="1 2">
    <name type="scientific">Elysia crispata</name>
    <name type="common">lettuce slug</name>
    <dbReference type="NCBI Taxonomy" id="231223"/>
    <lineage>
        <taxon>Eukaryota</taxon>
        <taxon>Metazoa</taxon>
        <taxon>Spiralia</taxon>
        <taxon>Lophotrochozoa</taxon>
        <taxon>Mollusca</taxon>
        <taxon>Gastropoda</taxon>
        <taxon>Heterobranchia</taxon>
        <taxon>Euthyneura</taxon>
        <taxon>Panpulmonata</taxon>
        <taxon>Sacoglossa</taxon>
        <taxon>Placobranchoidea</taxon>
        <taxon>Plakobranchidae</taxon>
        <taxon>Elysia</taxon>
    </lineage>
</organism>
<comment type="caution">
    <text evidence="1">The sequence shown here is derived from an EMBL/GenBank/DDBJ whole genome shotgun (WGS) entry which is preliminary data.</text>
</comment>
<proteinExistence type="predicted"/>
<sequence length="149" mass="16516">MLLACHSITHWTSLHLSESLTITKSNYQRSAQCSLLYIYHDKRQLVAAKLEFYGQANYPHNMKFLEDKPSCRFANSVGGMSGTGECMMSSDVLQYADSPFVAAPALHRAPGESSPPYLEPVLLGSSGNIFTLVEGLPSWRLCGRDTLVW</sequence>
<keyword evidence="2" id="KW-1185">Reference proteome</keyword>
<dbReference type="Proteomes" id="UP001283361">
    <property type="component" value="Unassembled WGS sequence"/>
</dbReference>